<sequence>MSTQPEQGATPEPEPARERRNGPESAPEPPREPAAAPGYVPVLAKDEPAEASRAPVRRFWAVRRVPAAVLAAVVLGGAGLLLYDVAAVRADHSAMAWRRSLADELATRPLDDPWVLAGAAVAMVLGLWLLVLALTPGLRSVLPMRREHADVRAGLDREAAGLALRDRAMEVSGVQSVRVRTGRTKVNVRAVSHFRELDEVRADLESVLAGGIDELGLAHPPALTVRVARPPRKG</sequence>
<proteinExistence type="predicted"/>
<dbReference type="InterPro" id="IPR046253">
    <property type="entry name" value="DUF6286"/>
</dbReference>
<keyword evidence="2" id="KW-0812">Transmembrane</keyword>
<dbReference type="Proteomes" id="UP001250858">
    <property type="component" value="Chromosome"/>
</dbReference>
<evidence type="ECO:0000313" key="5">
    <source>
        <dbReference type="Proteomes" id="UP001250858"/>
    </source>
</evidence>
<gene>
    <name evidence="4" type="ORF">RGF97_26835</name>
</gene>
<keyword evidence="5" id="KW-1185">Reference proteome</keyword>
<feature type="domain" description="DUF6286" evidence="3">
    <location>
        <begin position="124"/>
        <end position="227"/>
    </location>
</feature>
<dbReference type="EMBL" id="CP133762">
    <property type="protein sequence ID" value="WMX47700.1"/>
    <property type="molecule type" value="Genomic_DNA"/>
</dbReference>
<feature type="region of interest" description="Disordered" evidence="1">
    <location>
        <begin position="1"/>
        <end position="38"/>
    </location>
</feature>
<evidence type="ECO:0000259" key="3">
    <source>
        <dbReference type="Pfam" id="PF19803"/>
    </source>
</evidence>
<feature type="transmembrane region" description="Helical" evidence="2">
    <location>
        <begin position="114"/>
        <end position="138"/>
    </location>
</feature>
<evidence type="ECO:0000256" key="2">
    <source>
        <dbReference type="SAM" id="Phobius"/>
    </source>
</evidence>
<evidence type="ECO:0000256" key="1">
    <source>
        <dbReference type="SAM" id="MobiDB-lite"/>
    </source>
</evidence>
<organism evidence="4 5">
    <name type="scientific">Streptomyces roseicoloratus</name>
    <dbReference type="NCBI Taxonomy" id="2508722"/>
    <lineage>
        <taxon>Bacteria</taxon>
        <taxon>Bacillati</taxon>
        <taxon>Actinomycetota</taxon>
        <taxon>Actinomycetes</taxon>
        <taxon>Kitasatosporales</taxon>
        <taxon>Streptomycetaceae</taxon>
        <taxon>Streptomyces</taxon>
    </lineage>
</organism>
<accession>A0ABY9S3T8</accession>
<name>A0ABY9S3T8_9ACTN</name>
<protein>
    <submittedName>
        <fullName evidence="4">DUF6286 domain-containing protein</fullName>
    </submittedName>
</protein>
<reference evidence="4 5" key="1">
    <citation type="submission" date="2023-09" db="EMBL/GenBank/DDBJ databases">
        <title>Complete genome of Streptomyces roseicoloratus T14.</title>
        <authorList>
            <person name="Bashizi T."/>
            <person name="Kim M.-J."/>
            <person name="Lee G."/>
            <person name="Tagele S.B."/>
            <person name="Shin J.-H."/>
        </authorList>
    </citation>
    <scope>NUCLEOTIDE SEQUENCE [LARGE SCALE GENOMIC DNA]</scope>
    <source>
        <strain evidence="4 5">T14</strain>
    </source>
</reference>
<evidence type="ECO:0000313" key="4">
    <source>
        <dbReference type="EMBL" id="WMX47700.1"/>
    </source>
</evidence>
<keyword evidence="2" id="KW-0472">Membrane</keyword>
<dbReference type="Pfam" id="PF19803">
    <property type="entry name" value="DUF6286"/>
    <property type="match status" value="1"/>
</dbReference>
<feature type="transmembrane region" description="Helical" evidence="2">
    <location>
        <begin position="65"/>
        <end position="83"/>
    </location>
</feature>
<keyword evidence="2" id="KW-1133">Transmembrane helix</keyword>
<dbReference type="RefSeq" id="WP_219825157.1">
    <property type="nucleotide sequence ID" value="NZ_CP133762.1"/>
</dbReference>